<evidence type="ECO:0000313" key="3">
    <source>
        <dbReference type="Proteomes" id="UP001168972"/>
    </source>
</evidence>
<reference evidence="2" key="1">
    <citation type="journal article" date="2023" name="bioRxiv">
        <title>Scaffold-level genome assemblies of two parasitoid biocontrol wasps reveal the parthenogenesis mechanism and an associated novel virus.</title>
        <authorList>
            <person name="Inwood S."/>
            <person name="Skelly J."/>
            <person name="Guhlin J."/>
            <person name="Harrop T."/>
            <person name="Goldson S."/>
            <person name="Dearden P."/>
        </authorList>
    </citation>
    <scope>NUCLEOTIDE SEQUENCE</scope>
    <source>
        <strain evidence="2">Lincoln</strain>
        <tissue evidence="2">Whole body</tissue>
    </source>
</reference>
<sequence>MSLSRQTMTSSPSSKLSFASKHLSGGSSSRLRLTSMLALLNGRGSVAFRTGKSGFKVPRYQNTYQLHSSNPFSHNVVDKIVVNVMTEYLTDIKYNPIVCLKLCQNMAMEIRKQIYKKDFTRYKYAVMMTIIEKTGQGINSELGFLWDAERDSYSKYILEARQFYAIGIVAGVYYE</sequence>
<comment type="similarity">
    <text evidence="1">Belongs to the dynein light chain Tctex-type family.</text>
</comment>
<dbReference type="EMBL" id="JAQQBR010001834">
    <property type="protein sequence ID" value="KAK0162350.1"/>
    <property type="molecule type" value="Genomic_DNA"/>
</dbReference>
<dbReference type="PANTHER" id="PTHR21255">
    <property type="entry name" value="T-COMPLEX-ASSOCIATED-TESTIS-EXPRESSED 1/ DYNEIN LIGHT CHAIN"/>
    <property type="match status" value="1"/>
</dbReference>
<accession>A0AA39F3P8</accession>
<dbReference type="Pfam" id="PF03645">
    <property type="entry name" value="Tctex-1"/>
    <property type="match status" value="1"/>
</dbReference>
<reference evidence="2" key="2">
    <citation type="submission" date="2023-03" db="EMBL/GenBank/DDBJ databases">
        <authorList>
            <person name="Inwood S.N."/>
            <person name="Skelly J.G."/>
            <person name="Guhlin J."/>
            <person name="Harrop T.W.R."/>
            <person name="Goldson S.G."/>
            <person name="Dearden P.K."/>
        </authorList>
    </citation>
    <scope>NUCLEOTIDE SEQUENCE</scope>
    <source>
        <strain evidence="2">Lincoln</strain>
        <tissue evidence="2">Whole body</tissue>
    </source>
</reference>
<dbReference type="Gene3D" id="3.30.1140.40">
    <property type="entry name" value="Tctex-1"/>
    <property type="match status" value="1"/>
</dbReference>
<dbReference type="PANTHER" id="PTHR21255:SF65">
    <property type="entry name" value="TCTEX1 DOMAIN-CONTAINING PROTEIN 2"/>
    <property type="match status" value="1"/>
</dbReference>
<dbReference type="GO" id="GO:0005737">
    <property type="term" value="C:cytoplasm"/>
    <property type="evidence" value="ECO:0007669"/>
    <property type="project" value="TreeGrafter"/>
</dbReference>
<dbReference type="GO" id="GO:0045505">
    <property type="term" value="F:dynein intermediate chain binding"/>
    <property type="evidence" value="ECO:0007669"/>
    <property type="project" value="TreeGrafter"/>
</dbReference>
<dbReference type="AlphaFoldDB" id="A0AA39F3P8"/>
<dbReference type="GO" id="GO:0007018">
    <property type="term" value="P:microtubule-based movement"/>
    <property type="evidence" value="ECO:0007669"/>
    <property type="project" value="TreeGrafter"/>
</dbReference>
<dbReference type="Proteomes" id="UP001168972">
    <property type="component" value="Unassembled WGS sequence"/>
</dbReference>
<evidence type="ECO:0000313" key="2">
    <source>
        <dbReference type="EMBL" id="KAK0162350.1"/>
    </source>
</evidence>
<dbReference type="InterPro" id="IPR005334">
    <property type="entry name" value="Tctex-1-like"/>
</dbReference>
<evidence type="ECO:0000256" key="1">
    <source>
        <dbReference type="ARBA" id="ARBA00005361"/>
    </source>
</evidence>
<keyword evidence="3" id="KW-1185">Reference proteome</keyword>
<gene>
    <name evidence="2" type="ORF">PV327_008694</name>
</gene>
<dbReference type="GO" id="GO:0005868">
    <property type="term" value="C:cytoplasmic dynein complex"/>
    <property type="evidence" value="ECO:0007669"/>
    <property type="project" value="TreeGrafter"/>
</dbReference>
<proteinExistence type="inferred from homology"/>
<protein>
    <submittedName>
        <fullName evidence="2">Uncharacterized protein</fullName>
    </submittedName>
</protein>
<name>A0AA39F3P8_MICHY</name>
<organism evidence="2 3">
    <name type="scientific">Microctonus hyperodae</name>
    <name type="common">Parasitoid wasp</name>
    <dbReference type="NCBI Taxonomy" id="165561"/>
    <lineage>
        <taxon>Eukaryota</taxon>
        <taxon>Metazoa</taxon>
        <taxon>Ecdysozoa</taxon>
        <taxon>Arthropoda</taxon>
        <taxon>Hexapoda</taxon>
        <taxon>Insecta</taxon>
        <taxon>Pterygota</taxon>
        <taxon>Neoptera</taxon>
        <taxon>Endopterygota</taxon>
        <taxon>Hymenoptera</taxon>
        <taxon>Apocrita</taxon>
        <taxon>Ichneumonoidea</taxon>
        <taxon>Braconidae</taxon>
        <taxon>Euphorinae</taxon>
        <taxon>Microctonus</taxon>
    </lineage>
</organism>
<dbReference type="CDD" id="cd21451">
    <property type="entry name" value="DLC-like_TCTEX1D"/>
    <property type="match status" value="1"/>
</dbReference>
<comment type="caution">
    <text evidence="2">The sequence shown here is derived from an EMBL/GenBank/DDBJ whole genome shotgun (WGS) entry which is preliminary data.</text>
</comment>
<dbReference type="InterPro" id="IPR038586">
    <property type="entry name" value="Tctex-1-like_sf"/>
</dbReference>